<dbReference type="OrthoDB" id="62798at2759"/>
<dbReference type="GO" id="GO:0046856">
    <property type="term" value="P:phosphatidylinositol dephosphorylation"/>
    <property type="evidence" value="ECO:0007669"/>
    <property type="project" value="InterPro"/>
</dbReference>
<gene>
    <name evidence="3" type="ORF">BS47DRAFT_1286984</name>
</gene>
<dbReference type="AlphaFoldDB" id="A0A9P6E0H0"/>
<name>A0A9P6E0H0_9AGAM</name>
<comment type="caution">
    <text evidence="3">The sequence shown here is derived from an EMBL/GenBank/DDBJ whole genome shotgun (WGS) entry which is preliminary data.</text>
</comment>
<evidence type="ECO:0000313" key="4">
    <source>
        <dbReference type="Proteomes" id="UP000886523"/>
    </source>
</evidence>
<dbReference type="GO" id="GO:0004439">
    <property type="term" value="F:phosphatidylinositol-4,5-bisphosphate 5-phosphatase activity"/>
    <property type="evidence" value="ECO:0007669"/>
    <property type="project" value="TreeGrafter"/>
</dbReference>
<evidence type="ECO:0000256" key="1">
    <source>
        <dbReference type="SAM" id="Phobius"/>
    </source>
</evidence>
<evidence type="ECO:0000259" key="2">
    <source>
        <dbReference type="SMART" id="SM00128"/>
    </source>
</evidence>
<sequence length="448" mass="49758">MSPLAEQVLVQICSYNSNMQGEALAQDLVDWLAPTFTTSRFLAHRSPAPDIVAVGFQELLPLHLGFIGLSAGVINSRDKLIRTAIEAHHNCPYVLVVSVVNVGVAMLIYAKDAGEDQQEGGVARRITDVETQWVGCGPSFMGNKGAVGVRFRLLGLNNGPEELFTFVNVHLTAHAKNLDRRLQDYTHIVQTLLFKYVPRSLRKISPNAKTYSTIYDTTHLFFFGDLNFRLTPNKPSPTTEVPDPSVAAPLFPTLAEIQKSNGTLDGRRELVKHDQLRNAMREGRIGSGLREGKIERFPCTYKYVIGCVDEYNPKRTPSWTDRILYTTALDDPSTPHKSAIQNVLYTSILAFTKSDHKPITALLLLPPADQTSPLSRPMMPTPLVASPPHLHLRPQHYRRVLAQCLGKSLDRIVGAVWCLLWLLGAGNAALGLFNVSLGLLGFLYWRQM</sequence>
<dbReference type="InterPro" id="IPR000300">
    <property type="entry name" value="IPPc"/>
</dbReference>
<dbReference type="PANTHER" id="PTHR11200:SF286">
    <property type="entry name" value="5-PHOSPHATASE, PUTATIVE (AFU_ORTHOLOGUE AFUA_5G07600)-RELATED"/>
    <property type="match status" value="1"/>
</dbReference>
<dbReference type="Pfam" id="PF22669">
    <property type="entry name" value="Exo_endo_phos2"/>
    <property type="match status" value="1"/>
</dbReference>
<dbReference type="Proteomes" id="UP000886523">
    <property type="component" value="Unassembled WGS sequence"/>
</dbReference>
<dbReference type="SMART" id="SM00128">
    <property type="entry name" value="IPPc"/>
    <property type="match status" value="1"/>
</dbReference>
<proteinExistence type="predicted"/>
<dbReference type="InterPro" id="IPR046985">
    <property type="entry name" value="IP5"/>
</dbReference>
<keyword evidence="1" id="KW-0472">Membrane</keyword>
<organism evidence="3 4">
    <name type="scientific">Hydnum rufescens UP504</name>
    <dbReference type="NCBI Taxonomy" id="1448309"/>
    <lineage>
        <taxon>Eukaryota</taxon>
        <taxon>Fungi</taxon>
        <taxon>Dikarya</taxon>
        <taxon>Basidiomycota</taxon>
        <taxon>Agaricomycotina</taxon>
        <taxon>Agaricomycetes</taxon>
        <taxon>Cantharellales</taxon>
        <taxon>Hydnaceae</taxon>
        <taxon>Hydnum</taxon>
    </lineage>
</organism>
<evidence type="ECO:0000313" key="3">
    <source>
        <dbReference type="EMBL" id="KAF9520582.1"/>
    </source>
</evidence>
<dbReference type="EMBL" id="MU128911">
    <property type="protein sequence ID" value="KAF9520582.1"/>
    <property type="molecule type" value="Genomic_DNA"/>
</dbReference>
<reference evidence="3" key="1">
    <citation type="journal article" date="2020" name="Nat. Commun.">
        <title>Large-scale genome sequencing of mycorrhizal fungi provides insights into the early evolution of symbiotic traits.</title>
        <authorList>
            <person name="Miyauchi S."/>
            <person name="Kiss E."/>
            <person name="Kuo A."/>
            <person name="Drula E."/>
            <person name="Kohler A."/>
            <person name="Sanchez-Garcia M."/>
            <person name="Morin E."/>
            <person name="Andreopoulos B."/>
            <person name="Barry K.W."/>
            <person name="Bonito G."/>
            <person name="Buee M."/>
            <person name="Carver A."/>
            <person name="Chen C."/>
            <person name="Cichocki N."/>
            <person name="Clum A."/>
            <person name="Culley D."/>
            <person name="Crous P.W."/>
            <person name="Fauchery L."/>
            <person name="Girlanda M."/>
            <person name="Hayes R.D."/>
            <person name="Keri Z."/>
            <person name="LaButti K."/>
            <person name="Lipzen A."/>
            <person name="Lombard V."/>
            <person name="Magnuson J."/>
            <person name="Maillard F."/>
            <person name="Murat C."/>
            <person name="Nolan M."/>
            <person name="Ohm R.A."/>
            <person name="Pangilinan J."/>
            <person name="Pereira M.F."/>
            <person name="Perotto S."/>
            <person name="Peter M."/>
            <person name="Pfister S."/>
            <person name="Riley R."/>
            <person name="Sitrit Y."/>
            <person name="Stielow J.B."/>
            <person name="Szollosi G."/>
            <person name="Zifcakova L."/>
            <person name="Stursova M."/>
            <person name="Spatafora J.W."/>
            <person name="Tedersoo L."/>
            <person name="Vaario L.M."/>
            <person name="Yamada A."/>
            <person name="Yan M."/>
            <person name="Wang P."/>
            <person name="Xu J."/>
            <person name="Bruns T."/>
            <person name="Baldrian P."/>
            <person name="Vilgalys R."/>
            <person name="Dunand C."/>
            <person name="Henrissat B."/>
            <person name="Grigoriev I.V."/>
            <person name="Hibbett D."/>
            <person name="Nagy L.G."/>
            <person name="Martin F.M."/>
        </authorList>
    </citation>
    <scope>NUCLEOTIDE SEQUENCE</scope>
    <source>
        <strain evidence="3">UP504</strain>
    </source>
</reference>
<keyword evidence="1" id="KW-1133">Transmembrane helix</keyword>
<protein>
    <recommendedName>
        <fullName evidence="2">Inositol polyphosphate-related phosphatase domain-containing protein</fullName>
    </recommendedName>
</protein>
<keyword evidence="1" id="KW-0812">Transmembrane</keyword>
<dbReference type="Gene3D" id="3.60.10.10">
    <property type="entry name" value="Endonuclease/exonuclease/phosphatase"/>
    <property type="match status" value="1"/>
</dbReference>
<dbReference type="SUPFAM" id="SSF56219">
    <property type="entry name" value="DNase I-like"/>
    <property type="match status" value="1"/>
</dbReference>
<dbReference type="InterPro" id="IPR036691">
    <property type="entry name" value="Endo/exonu/phosph_ase_sf"/>
</dbReference>
<keyword evidence="4" id="KW-1185">Reference proteome</keyword>
<accession>A0A9P6E0H0</accession>
<feature type="transmembrane region" description="Helical" evidence="1">
    <location>
        <begin position="419"/>
        <end position="445"/>
    </location>
</feature>
<dbReference type="PANTHER" id="PTHR11200">
    <property type="entry name" value="INOSITOL 5-PHOSPHATASE"/>
    <property type="match status" value="1"/>
</dbReference>
<feature type="domain" description="Inositol polyphosphate-related phosphatase" evidence="2">
    <location>
        <begin position="6"/>
        <end position="371"/>
    </location>
</feature>